<keyword evidence="3" id="KW-1185">Reference proteome</keyword>
<feature type="region of interest" description="Disordered" evidence="1">
    <location>
        <begin position="19"/>
        <end position="120"/>
    </location>
</feature>
<dbReference type="AlphaFoldDB" id="A0A8J4Y9G0"/>
<evidence type="ECO:0000313" key="2">
    <source>
        <dbReference type="EMBL" id="KAG0720029.1"/>
    </source>
</evidence>
<feature type="region of interest" description="Disordered" evidence="1">
    <location>
        <begin position="136"/>
        <end position="227"/>
    </location>
</feature>
<gene>
    <name evidence="2" type="ORF">GWK47_007033</name>
</gene>
<reference evidence="2" key="1">
    <citation type="submission" date="2020-07" db="EMBL/GenBank/DDBJ databases">
        <title>The High-quality genome of the commercially important snow crab, Chionoecetes opilio.</title>
        <authorList>
            <person name="Jeong J.-H."/>
            <person name="Ryu S."/>
        </authorList>
    </citation>
    <scope>NUCLEOTIDE SEQUENCE</scope>
    <source>
        <strain evidence="2">MADBK_172401_WGS</strain>
        <tissue evidence="2">Digestive gland</tissue>
    </source>
</reference>
<dbReference type="OrthoDB" id="69928at2759"/>
<comment type="caution">
    <text evidence="2">The sequence shown here is derived from an EMBL/GenBank/DDBJ whole genome shotgun (WGS) entry which is preliminary data.</text>
</comment>
<sequence>MEELKQFFEEINWEEMNRVTNVQDQPSNRSGKVGILKPQGSLERSRETRDQQESSDTAEKFPEGAGEKEDSREKGQHQQHVQQSHLQAQEEQQQQQHQPQEPQQQKQQSMVPGQPRTPRTRTNVALQAIIKRNSAMQEAKQVTFRTPSPTISPNPSEASSDSHRSQLSTPPLMTPTSQRNPLSSSPMPHHHGHIYQIDLPQGQDNSFGRQNQGNENNFSNQQQYGGLPGGLPSWGGIGVLPGNFTQPNMQRSYLHQNQLMSTGVNLKNQSNSSGQSPLNILQQLQTSTSQSMLAGGMFCRPPLESFHQLGGSVPPRPVSDISGRIMEPASRILETMGMTHALPSYGHVEGLPNTCRTRPPGTEAVLDSSHMTKAPLRGQQGQQDSDENGSHSKINHVTHPLFSANAMNSHQYGMECRQSVSGSGGPVMSSGMSVFGDSDAGLSRGPGLNWGARQSDGKNYPVSHPHPPTLANLLQQHNPVDMRQNLPGEQGAEQLNSRLARLSAGHSVHTSTINPPSPPSGAVHFGMLPMPSSQTPCPAPHNQLARGQHFLQELKRPRLVLCVVCAPFLPVLLF</sequence>
<dbReference type="EMBL" id="JACEEZ010013560">
    <property type="protein sequence ID" value="KAG0720029.1"/>
    <property type="molecule type" value="Genomic_DNA"/>
</dbReference>
<organism evidence="2 3">
    <name type="scientific">Chionoecetes opilio</name>
    <name type="common">Atlantic snow crab</name>
    <name type="synonym">Cancer opilio</name>
    <dbReference type="NCBI Taxonomy" id="41210"/>
    <lineage>
        <taxon>Eukaryota</taxon>
        <taxon>Metazoa</taxon>
        <taxon>Ecdysozoa</taxon>
        <taxon>Arthropoda</taxon>
        <taxon>Crustacea</taxon>
        <taxon>Multicrustacea</taxon>
        <taxon>Malacostraca</taxon>
        <taxon>Eumalacostraca</taxon>
        <taxon>Eucarida</taxon>
        <taxon>Decapoda</taxon>
        <taxon>Pleocyemata</taxon>
        <taxon>Brachyura</taxon>
        <taxon>Eubrachyura</taxon>
        <taxon>Majoidea</taxon>
        <taxon>Majidae</taxon>
        <taxon>Chionoecetes</taxon>
    </lineage>
</organism>
<name>A0A8J4Y9G0_CHIOP</name>
<feature type="compositionally biased region" description="Polar residues" evidence="1">
    <location>
        <begin position="19"/>
        <end position="30"/>
    </location>
</feature>
<feature type="compositionally biased region" description="Polar residues" evidence="1">
    <location>
        <begin position="143"/>
        <end position="186"/>
    </location>
</feature>
<accession>A0A8J4Y9G0</accession>
<protein>
    <submittedName>
        <fullName evidence="2">Uncharacterized protein</fullName>
    </submittedName>
</protein>
<feature type="compositionally biased region" description="Polar residues" evidence="1">
    <location>
        <begin position="202"/>
        <end position="224"/>
    </location>
</feature>
<proteinExistence type="predicted"/>
<feature type="region of interest" description="Disordered" evidence="1">
    <location>
        <begin position="360"/>
        <end position="393"/>
    </location>
</feature>
<dbReference type="Proteomes" id="UP000770661">
    <property type="component" value="Unassembled WGS sequence"/>
</dbReference>
<evidence type="ECO:0000313" key="3">
    <source>
        <dbReference type="Proteomes" id="UP000770661"/>
    </source>
</evidence>
<feature type="compositionally biased region" description="Low complexity" evidence="1">
    <location>
        <begin position="78"/>
        <end position="109"/>
    </location>
</feature>
<evidence type="ECO:0000256" key="1">
    <source>
        <dbReference type="SAM" id="MobiDB-lite"/>
    </source>
</evidence>
<feature type="compositionally biased region" description="Basic and acidic residues" evidence="1">
    <location>
        <begin position="43"/>
        <end position="76"/>
    </location>
</feature>